<evidence type="ECO:0000313" key="5">
    <source>
        <dbReference type="Proteomes" id="UP000530403"/>
    </source>
</evidence>
<dbReference type="Proteomes" id="UP000530403">
    <property type="component" value="Unassembled WGS sequence"/>
</dbReference>
<evidence type="ECO:0000313" key="4">
    <source>
        <dbReference type="Proteomes" id="UP000498980"/>
    </source>
</evidence>
<sequence length="122" mass="12421">MVNRTTRRTFAAMAASGAAVLACTAAAPSASAAVNSGASFFSGKNLTGTRTVVDLHAPGCQNLSQPALSATNMSGADVHVYYNADCQPGLPGRAGDSYFILGSLHSGQFPYAAVSYRVITSS</sequence>
<keyword evidence="1" id="KW-0732">Signal</keyword>
<dbReference type="Proteomes" id="UP000498980">
    <property type="component" value="Unassembled WGS sequence"/>
</dbReference>
<evidence type="ECO:0000256" key="1">
    <source>
        <dbReference type="SAM" id="SignalP"/>
    </source>
</evidence>
<evidence type="ECO:0008006" key="6">
    <source>
        <dbReference type="Google" id="ProtNLM"/>
    </source>
</evidence>
<protein>
    <recommendedName>
        <fullName evidence="6">Lipoprotein</fullName>
    </recommendedName>
</protein>
<organism evidence="2 4">
    <name type="scientific">Streptomyces fulvorobeus</name>
    <dbReference type="NCBI Taxonomy" id="284028"/>
    <lineage>
        <taxon>Bacteria</taxon>
        <taxon>Bacillati</taxon>
        <taxon>Actinomycetota</taxon>
        <taxon>Actinomycetes</taxon>
        <taxon>Kitasatosporales</taxon>
        <taxon>Streptomycetaceae</taxon>
        <taxon>Streptomyces</taxon>
    </lineage>
</organism>
<proteinExistence type="predicted"/>
<accession>A0A7J0CG23</accession>
<dbReference type="PROSITE" id="PS51318">
    <property type="entry name" value="TAT"/>
    <property type="match status" value="1"/>
</dbReference>
<feature type="signal peptide" evidence="1">
    <location>
        <begin position="1"/>
        <end position="32"/>
    </location>
</feature>
<reference evidence="3 5" key="2">
    <citation type="submission" date="2020-07" db="EMBL/GenBank/DDBJ databases">
        <title>Sequencing the genomes of 1000 actinobacteria strains.</title>
        <authorList>
            <person name="Klenk H.-P."/>
        </authorList>
    </citation>
    <scope>NUCLEOTIDE SEQUENCE [LARGE SCALE GENOMIC DNA]</scope>
    <source>
        <strain evidence="3 5">DSM 41455</strain>
    </source>
</reference>
<dbReference type="AlphaFoldDB" id="A0A7J0CG23"/>
<reference evidence="2 4" key="1">
    <citation type="submission" date="2020-05" db="EMBL/GenBank/DDBJ databases">
        <title>Whole genome shotgun sequence of Streptomyces fulvorobeus NBRC 15897.</title>
        <authorList>
            <person name="Komaki H."/>
            <person name="Tamura T."/>
        </authorList>
    </citation>
    <scope>NUCLEOTIDE SEQUENCE [LARGE SCALE GENOMIC DNA]</scope>
    <source>
        <strain evidence="2 4">NBRC 15897</strain>
    </source>
</reference>
<feature type="chain" id="PRO_5036400284" description="Lipoprotein" evidence="1">
    <location>
        <begin position="33"/>
        <end position="122"/>
    </location>
</feature>
<dbReference type="EMBL" id="JACCCF010000001">
    <property type="protein sequence ID" value="NYE44661.1"/>
    <property type="molecule type" value="Genomic_DNA"/>
</dbReference>
<gene>
    <name evidence="3" type="ORF">HEB29_005672</name>
    <name evidence="2" type="ORF">Sfulv_60180</name>
</gene>
<name>A0A7J0CG23_9ACTN</name>
<dbReference type="EMBL" id="BLWC01000001">
    <property type="protein sequence ID" value="GFN01208.1"/>
    <property type="molecule type" value="Genomic_DNA"/>
</dbReference>
<keyword evidence="4" id="KW-1185">Reference proteome</keyword>
<evidence type="ECO:0000313" key="2">
    <source>
        <dbReference type="EMBL" id="GFN01208.1"/>
    </source>
</evidence>
<comment type="caution">
    <text evidence="2">The sequence shown here is derived from an EMBL/GenBank/DDBJ whole genome shotgun (WGS) entry which is preliminary data.</text>
</comment>
<dbReference type="InterPro" id="IPR006311">
    <property type="entry name" value="TAT_signal"/>
</dbReference>
<dbReference type="PROSITE" id="PS51257">
    <property type="entry name" value="PROKAR_LIPOPROTEIN"/>
    <property type="match status" value="1"/>
</dbReference>
<evidence type="ECO:0000313" key="3">
    <source>
        <dbReference type="EMBL" id="NYE44661.1"/>
    </source>
</evidence>